<dbReference type="EMBL" id="SOFI01000003">
    <property type="protein sequence ID" value="TFB79782.1"/>
    <property type="molecule type" value="Genomic_DNA"/>
</dbReference>
<comment type="caution">
    <text evidence="1">The sequence shown here is derived from an EMBL/GenBank/DDBJ whole genome shotgun (WGS) entry which is preliminary data.</text>
</comment>
<dbReference type="InterPro" id="IPR012349">
    <property type="entry name" value="Split_barrel_FMN-bd"/>
</dbReference>
<reference evidence="1 2" key="1">
    <citation type="submission" date="2019-03" db="EMBL/GenBank/DDBJ databases">
        <title>Genomics of glacier-inhabiting Cryobacterium strains.</title>
        <authorList>
            <person name="Liu Q."/>
            <person name="Xin Y.-H."/>
        </authorList>
    </citation>
    <scope>NUCLEOTIDE SEQUENCE [LARGE SCALE GENOMIC DNA]</scope>
    <source>
        <strain evidence="1 2">CGMCC 1.10440</strain>
    </source>
</reference>
<evidence type="ECO:0000313" key="2">
    <source>
        <dbReference type="Proteomes" id="UP000298488"/>
    </source>
</evidence>
<evidence type="ECO:0000313" key="1">
    <source>
        <dbReference type="EMBL" id="TFB79782.1"/>
    </source>
</evidence>
<dbReference type="OrthoDB" id="5180322at2"/>
<dbReference type="Pfam" id="PF04075">
    <property type="entry name" value="F420H2_quin_red"/>
    <property type="match status" value="1"/>
</dbReference>
<dbReference type="RefSeq" id="WP_104095654.1">
    <property type="nucleotide sequence ID" value="NZ_JACHBP010000001.1"/>
</dbReference>
<dbReference type="GO" id="GO:0016491">
    <property type="term" value="F:oxidoreductase activity"/>
    <property type="evidence" value="ECO:0007669"/>
    <property type="project" value="InterPro"/>
</dbReference>
<dbReference type="Gene3D" id="2.30.110.10">
    <property type="entry name" value="Electron Transport, Fmn-binding Protein, Chain A"/>
    <property type="match status" value="1"/>
</dbReference>
<dbReference type="Proteomes" id="UP000298488">
    <property type="component" value="Unassembled WGS sequence"/>
</dbReference>
<accession>A0A4R8VCH7</accession>
<keyword evidence="2" id="KW-1185">Reference proteome</keyword>
<gene>
    <name evidence="1" type="ORF">E3N84_06835</name>
</gene>
<dbReference type="AlphaFoldDB" id="A0A4R8VCH7"/>
<proteinExistence type="predicted"/>
<dbReference type="InterPro" id="IPR004378">
    <property type="entry name" value="F420H2_quin_Rdtase"/>
</dbReference>
<dbReference type="SUPFAM" id="SSF50475">
    <property type="entry name" value="FMN-binding split barrel"/>
    <property type="match status" value="1"/>
</dbReference>
<name>A0A4R8VCH7_9MICO</name>
<organism evidence="1 2">
    <name type="scientific">Terrimesophilobacter mesophilus</name>
    <dbReference type="NCBI Taxonomy" id="433647"/>
    <lineage>
        <taxon>Bacteria</taxon>
        <taxon>Bacillati</taxon>
        <taxon>Actinomycetota</taxon>
        <taxon>Actinomycetes</taxon>
        <taxon>Micrococcales</taxon>
        <taxon>Microbacteriaceae</taxon>
        <taxon>Terrimesophilobacter</taxon>
    </lineage>
</organism>
<protein>
    <submittedName>
        <fullName evidence="1">DUF385 domain-containing protein</fullName>
    </submittedName>
</protein>
<sequence length="128" mass="14229">MNTNRDIRRALDTDRTIDITTTGRISGEPRRIEIWFFTVAGKIYLTGTPGRRSWYANLQSSPNFVFHMKGSTVADLAAVARPIVDDVERQMVLSAIVTRLRDGGEAVEGTLEDWLSGSPLVEVNFSDA</sequence>